<dbReference type="UniPathway" id="UPA00084">
    <property type="reaction ID" value="UER00503"/>
</dbReference>
<evidence type="ECO:0000313" key="13">
    <source>
        <dbReference type="JaponicusDB" id="SJAG_00168"/>
    </source>
</evidence>
<protein>
    <recommendedName>
        <fullName evidence="10">CDP-diacylglycerol--glycerol-3-phosphate 3-phosphatidyltransferase</fullName>
        <ecNumber evidence="10">2.7.8.5</ecNumber>
    </recommendedName>
</protein>
<proteinExistence type="inferred from homology"/>
<comment type="subcellular location">
    <subcellularLocation>
        <location evidence="10">Mitochondrion</location>
    </subcellularLocation>
</comment>
<dbReference type="RefSeq" id="XP_002171465.1">
    <property type="nucleotide sequence ID" value="XM_002171429.1"/>
</dbReference>
<keyword evidence="4 10" id="KW-0808">Transferase</keyword>
<dbReference type="Pfam" id="PF13091">
    <property type="entry name" value="PLDc_2"/>
    <property type="match status" value="1"/>
</dbReference>
<dbReference type="EMBL" id="KE651166">
    <property type="protein sequence ID" value="EEB05172.1"/>
    <property type="molecule type" value="Genomic_DNA"/>
</dbReference>
<keyword evidence="8 10" id="KW-1208">Phospholipid metabolism</keyword>
<evidence type="ECO:0000313" key="14">
    <source>
        <dbReference type="Proteomes" id="UP000001744"/>
    </source>
</evidence>
<keyword evidence="14" id="KW-1185">Reference proteome</keyword>
<comment type="pathway">
    <text evidence="1 10">Phospholipid metabolism; phosphatidylglycerol biosynthesis; phosphatidylglycerol from CDP-diacylglycerol: step 1/2.</text>
</comment>
<dbReference type="eggNOG" id="KOG3964">
    <property type="taxonomic scope" value="Eukaryota"/>
</dbReference>
<keyword evidence="5" id="KW-0677">Repeat</keyword>
<gene>
    <name evidence="13" type="primary">pgs1</name>
    <name evidence="12" type="ORF">SJAG_00168</name>
</gene>
<dbReference type="GO" id="GO:0005739">
    <property type="term" value="C:mitochondrion"/>
    <property type="evidence" value="ECO:0000318"/>
    <property type="project" value="GO_Central"/>
</dbReference>
<accession>B6JXM8</accession>
<dbReference type="OrthoDB" id="10250191at2759"/>
<dbReference type="SMART" id="SM00155">
    <property type="entry name" value="PLDc"/>
    <property type="match status" value="2"/>
</dbReference>
<comment type="catalytic activity">
    <reaction evidence="9 10">
        <text>a CDP-1,2-diacyl-sn-glycerol + sn-glycerol 3-phosphate = a 1,2-diacyl-sn-glycero-3-phospho-(1'-sn-glycero-3'-phosphate) + CMP + H(+)</text>
        <dbReference type="Rhea" id="RHEA:12593"/>
        <dbReference type="ChEBI" id="CHEBI:15378"/>
        <dbReference type="ChEBI" id="CHEBI:57597"/>
        <dbReference type="ChEBI" id="CHEBI:58332"/>
        <dbReference type="ChEBI" id="CHEBI:60110"/>
        <dbReference type="ChEBI" id="CHEBI:60377"/>
        <dbReference type="EC" id="2.7.8.5"/>
    </reaction>
</comment>
<organism evidence="12 14">
    <name type="scientific">Schizosaccharomyces japonicus (strain yFS275 / FY16936)</name>
    <name type="common">Fission yeast</name>
    <dbReference type="NCBI Taxonomy" id="402676"/>
    <lineage>
        <taxon>Eukaryota</taxon>
        <taxon>Fungi</taxon>
        <taxon>Dikarya</taxon>
        <taxon>Ascomycota</taxon>
        <taxon>Taphrinomycotina</taxon>
        <taxon>Schizosaccharomycetes</taxon>
        <taxon>Schizosaccharomycetales</taxon>
        <taxon>Schizosaccharomycetaceae</taxon>
        <taxon>Schizosaccharomyces</taxon>
    </lineage>
</organism>
<evidence type="ECO:0000256" key="1">
    <source>
        <dbReference type="ARBA" id="ARBA00005042"/>
    </source>
</evidence>
<dbReference type="GO" id="GO:0032049">
    <property type="term" value="P:cardiolipin biosynthetic process"/>
    <property type="evidence" value="ECO:0000318"/>
    <property type="project" value="GO_Central"/>
</dbReference>
<reference evidence="12 14" key="1">
    <citation type="journal article" date="2011" name="Science">
        <title>Comparative functional genomics of the fission yeasts.</title>
        <authorList>
            <person name="Rhind N."/>
            <person name="Chen Z."/>
            <person name="Yassour M."/>
            <person name="Thompson D.A."/>
            <person name="Haas B.J."/>
            <person name="Habib N."/>
            <person name="Wapinski I."/>
            <person name="Roy S."/>
            <person name="Lin M.F."/>
            <person name="Heiman D.I."/>
            <person name="Young S.K."/>
            <person name="Furuya K."/>
            <person name="Guo Y."/>
            <person name="Pidoux A."/>
            <person name="Chen H.M."/>
            <person name="Robbertse B."/>
            <person name="Goldberg J.M."/>
            <person name="Aoki K."/>
            <person name="Bayne E.H."/>
            <person name="Berlin A.M."/>
            <person name="Desjardins C.A."/>
            <person name="Dobbs E."/>
            <person name="Dukaj L."/>
            <person name="Fan L."/>
            <person name="FitzGerald M.G."/>
            <person name="French C."/>
            <person name="Gujja S."/>
            <person name="Hansen K."/>
            <person name="Keifenheim D."/>
            <person name="Levin J.Z."/>
            <person name="Mosher R.A."/>
            <person name="Mueller C.A."/>
            <person name="Pfiffner J."/>
            <person name="Priest M."/>
            <person name="Russ C."/>
            <person name="Smialowska A."/>
            <person name="Swoboda P."/>
            <person name="Sykes S.M."/>
            <person name="Vaughn M."/>
            <person name="Vengrova S."/>
            <person name="Yoder R."/>
            <person name="Zeng Q."/>
            <person name="Allshire R."/>
            <person name="Baulcombe D."/>
            <person name="Birren B.W."/>
            <person name="Brown W."/>
            <person name="Ekwall K."/>
            <person name="Kellis M."/>
            <person name="Leatherwood J."/>
            <person name="Levin H."/>
            <person name="Margalit H."/>
            <person name="Martienssen R."/>
            <person name="Nieduszynski C.A."/>
            <person name="Spatafora J.W."/>
            <person name="Friedman N."/>
            <person name="Dalgaard J.Z."/>
            <person name="Baumann P."/>
            <person name="Niki H."/>
            <person name="Regev A."/>
            <person name="Nusbaum C."/>
        </authorList>
    </citation>
    <scope>NUCLEOTIDE SEQUENCE [LARGE SCALE GENOMIC DNA]</scope>
    <source>
        <strain evidence="14">yFS275 / FY16936</strain>
    </source>
</reference>
<dbReference type="EC" id="2.7.8.5" evidence="10"/>
<dbReference type="Gene3D" id="3.30.870.10">
    <property type="entry name" value="Endonuclease Chain A"/>
    <property type="match status" value="2"/>
</dbReference>
<dbReference type="AlphaFoldDB" id="B6JXM8"/>
<dbReference type="InterPro" id="IPR016270">
    <property type="entry name" value="PGS1"/>
</dbReference>
<evidence type="ECO:0000256" key="5">
    <source>
        <dbReference type="ARBA" id="ARBA00022737"/>
    </source>
</evidence>
<dbReference type="OMA" id="HKCLAQC"/>
<evidence type="ECO:0000256" key="6">
    <source>
        <dbReference type="ARBA" id="ARBA00023098"/>
    </source>
</evidence>
<keyword evidence="10" id="KW-0547">Nucleotide-binding</keyword>
<feature type="domain" description="PLD phosphodiesterase" evidence="11">
    <location>
        <begin position="373"/>
        <end position="406"/>
    </location>
</feature>
<dbReference type="InterPro" id="IPR001736">
    <property type="entry name" value="PLipase_D/transphosphatidylase"/>
</dbReference>
<dbReference type="VEuPathDB" id="FungiDB:SJAG_00168"/>
<dbReference type="HOGENOM" id="CLU_030471_1_0_1"/>
<dbReference type="STRING" id="402676.B6JXM8"/>
<sequence>MTDENVTDELERKLALIAPKFFIDGSCIQVLLKPDEFYSNLKKMILEAKRNVFLTTLYIGKEEKELIEVLRSALTNNSMLQVSIVADALRSTRETPKESSASLLVTLKKEFPERVQIRLYHTPNLHGFKKRVVPPRMNEGWGLQHMKIYGADDAVMLSGANLSHDYFTNRQDRYHIIHDKEVTAFYHGVHQALCKLSFACNPNSGNSDMKNAIPYKLEWKNSAPSPLHKPRAFKREASSIFRFALQPGTLSTQKHADTVLYPLFQLTPILAGPSSESTEATAVCCIGEQMTKEKIPWTFTAGYFNVYQELRRHLLSAKGKGTVVVASQTANGFYKSPGPSGMIPGAYQYIAERFLSVAKKLHSPLDVEEYARDKYTYHAKGIWLNSLKTSHPFLTTIGSSNYTRRSLNLDLEATAVIVTRSAPLQLAFAAEIQNIRTFSCSMQQKTLAKVPLYVKTFTKLFQGKL</sequence>
<evidence type="ECO:0000256" key="7">
    <source>
        <dbReference type="ARBA" id="ARBA00023209"/>
    </source>
</evidence>
<dbReference type="SUPFAM" id="SSF56024">
    <property type="entry name" value="Phospholipase D/nuclease"/>
    <property type="match status" value="1"/>
</dbReference>
<keyword evidence="10" id="KW-0496">Mitochondrion</keyword>
<keyword evidence="6 10" id="KW-0443">Lipid metabolism</keyword>
<dbReference type="GO" id="GO:0005524">
    <property type="term" value="F:ATP binding"/>
    <property type="evidence" value="ECO:0007669"/>
    <property type="project" value="UniProtKB-KW"/>
</dbReference>
<dbReference type="CDD" id="cd09135">
    <property type="entry name" value="PLDc_PGS1_euk_1"/>
    <property type="match status" value="1"/>
</dbReference>
<evidence type="ECO:0000256" key="2">
    <source>
        <dbReference type="ARBA" id="ARBA00010682"/>
    </source>
</evidence>
<evidence type="ECO:0000256" key="10">
    <source>
        <dbReference type="RuleBase" id="RU365024"/>
    </source>
</evidence>
<keyword evidence="7 10" id="KW-0594">Phospholipid biosynthesis</keyword>
<evidence type="ECO:0000256" key="3">
    <source>
        <dbReference type="ARBA" id="ARBA00022516"/>
    </source>
</evidence>
<dbReference type="GO" id="GO:0008444">
    <property type="term" value="F:CDP-diacylglycerol-glycerol-3-phosphate 3-phosphatidyltransferase activity"/>
    <property type="evidence" value="ECO:0000318"/>
    <property type="project" value="GO_Central"/>
</dbReference>
<comment type="similarity">
    <text evidence="2 10">Belongs to the CDP-alcohol phosphatidyltransferase class-II family.</text>
</comment>
<dbReference type="CDD" id="cd09137">
    <property type="entry name" value="PLDc_PGS1_euk_2"/>
    <property type="match status" value="1"/>
</dbReference>
<evidence type="ECO:0000256" key="4">
    <source>
        <dbReference type="ARBA" id="ARBA00022679"/>
    </source>
</evidence>
<evidence type="ECO:0000259" key="11">
    <source>
        <dbReference type="SMART" id="SM00155"/>
    </source>
</evidence>
<dbReference type="JaponicusDB" id="SJAG_00168">
    <property type="gene designation" value="pgs1"/>
</dbReference>
<name>B6JXM8_SCHJY</name>
<dbReference type="InterPro" id="IPR025202">
    <property type="entry name" value="PLD-like_dom"/>
</dbReference>
<evidence type="ECO:0000256" key="9">
    <source>
        <dbReference type="ARBA" id="ARBA00048586"/>
    </source>
</evidence>
<dbReference type="GeneID" id="7049733"/>
<feature type="domain" description="PLD phosphodiesterase" evidence="11">
    <location>
        <begin position="140"/>
        <end position="166"/>
    </location>
</feature>
<evidence type="ECO:0000256" key="8">
    <source>
        <dbReference type="ARBA" id="ARBA00023264"/>
    </source>
</evidence>
<dbReference type="PIRSF" id="PIRSF000850">
    <property type="entry name" value="Phospholipase_D_PSS"/>
    <property type="match status" value="1"/>
</dbReference>
<keyword evidence="10" id="KW-0067">ATP-binding</keyword>
<dbReference type="PANTHER" id="PTHR12586">
    <property type="entry name" value="CDP-DIACYLGLYCEROL--SERINE O-PHOSPHATIDYLTRANSFERASE"/>
    <property type="match status" value="1"/>
</dbReference>
<evidence type="ECO:0000313" key="12">
    <source>
        <dbReference type="EMBL" id="EEB05172.1"/>
    </source>
</evidence>
<dbReference type="GO" id="GO:0031966">
    <property type="term" value="C:mitochondrial membrane"/>
    <property type="evidence" value="ECO:0007669"/>
    <property type="project" value="EnsemblFungi"/>
</dbReference>
<keyword evidence="3 10" id="KW-0444">Lipid biosynthesis</keyword>
<dbReference type="PANTHER" id="PTHR12586:SF1">
    <property type="entry name" value="CDP-DIACYLGLYCEROL--GLYCEROL-3-PHOSPHATE 3-PHOSPHATIDYLTRANSFERASE, MITOCHONDRIAL"/>
    <property type="match status" value="1"/>
</dbReference>
<dbReference type="Proteomes" id="UP000001744">
    <property type="component" value="Unassembled WGS sequence"/>
</dbReference>
<comment type="function">
    <text evidence="10">Functions in the biosynthesis of the anionic phospholipids phosphatidylglycerol and cardiolipin.</text>
</comment>